<feature type="region of interest" description="Disordered" evidence="4">
    <location>
        <begin position="893"/>
        <end position="921"/>
    </location>
</feature>
<dbReference type="SUPFAM" id="SSF46934">
    <property type="entry name" value="UBA-like"/>
    <property type="match status" value="1"/>
</dbReference>
<dbReference type="Pfam" id="PF12478">
    <property type="entry name" value="UBAP2-Lig"/>
    <property type="match status" value="1"/>
</dbReference>
<evidence type="ECO:0000259" key="5">
    <source>
        <dbReference type="PROSITE" id="PS50030"/>
    </source>
</evidence>
<sequence>MAVGSKGSSGGGGRNQNKTKPADSQPNREQLKGTSKSIEPIVPAKVEAIQKPEPPKIQPTAEQIRLAQITASSRRDDPDVEDKVKQLVDLSNKSADACLSALHDADYDIEKAIELLLEGVEDQWEVSGRKKKQKPPKAPVVEIVEDDLPGDKKNDANAWDNDNRGSRSRGGGPPRFRGRGRGRDGFSDGPERGRGGRGRGRGGARGGRGGYRGNIPTEVTVFDSPMETWGGTPQEKPEEELKVDNWGDDFPAAEDWDNEEYTVSLADTKVFTASSAVVPESPAPAGDQGLSNGDKFHEPDAIKVPPAPVGSITHPSLDLNHLLQKSTNAVQQQSQSSYMSSYTQQASETLKAAIGVGLPSQHASSSLFTSPQVVQGQFSPNTQLQQQRAKLVKPKLPPPSKIPSSAVEMPDDTVSQLDIQFGGLEFGTDSTSVEFGSNEQNSGYTAETHSLLSSKTEPYGSAASNTPVVQPSQTQPKATGFPIATTGYTQQQTSYSSVQSSQAVSTTSPTIVSQASTTYQTSTNYQTGFQSGGASNYGSTVYSPNAYPSGYGASSTVNKLPGVTSTQSYDSTTVTSSSTSSMSAGTFGLTPSVSAAPAVQSVTPASAVSQRVVPNAGSGMPSIASSVGKGVGMPPGVPAQMLGQYVMSQAPPGLPFAYAGLAQQPIYSMEDVQNLQYLQRYQQPLSNTTAMGGRDTGLAGYDPSKFQRNENNSPVPTATTLTGQAGGTPYLNPAGPAQLAAGPAYAYFYSNLPSGFQYGAPAAAAIYPVSAATTGATASSYKSPSASQAPYGYGGYDSSDYTKTAYVNQSMAKTAADLGVGASVHGKTATYQLGKSGYDKGFHTGTPPPFGMTGASAAHLGNPVAAGYPQMFVPAMPHQSASALIHQQLHGDNLNSQRGSAGGQGKGAPSSKPYGGSYWGN</sequence>
<feature type="region of interest" description="Disordered" evidence="4">
    <location>
        <begin position="456"/>
        <end position="476"/>
    </location>
</feature>
<evidence type="ECO:0000313" key="7">
    <source>
        <dbReference type="Proteomes" id="UP001187531"/>
    </source>
</evidence>
<feature type="domain" description="UBA" evidence="5">
    <location>
        <begin position="77"/>
        <end position="119"/>
    </location>
</feature>
<dbReference type="GO" id="GO:0005634">
    <property type="term" value="C:nucleus"/>
    <property type="evidence" value="ECO:0007669"/>
    <property type="project" value="TreeGrafter"/>
</dbReference>
<dbReference type="EMBL" id="JAVRJZ010000021">
    <property type="protein sequence ID" value="KAK2704865.1"/>
    <property type="molecule type" value="Genomic_DNA"/>
</dbReference>
<keyword evidence="2" id="KW-0963">Cytoplasm</keyword>
<dbReference type="PANTHER" id="PTHR16308:SF13">
    <property type="entry name" value="PROTEIN LINGERER"/>
    <property type="match status" value="1"/>
</dbReference>
<feature type="region of interest" description="Disordered" evidence="4">
    <location>
        <begin position="1"/>
        <end position="42"/>
    </location>
</feature>
<organism evidence="6 7">
    <name type="scientific">Artemia franciscana</name>
    <name type="common">Brine shrimp</name>
    <name type="synonym">Artemia sanfranciscana</name>
    <dbReference type="NCBI Taxonomy" id="6661"/>
    <lineage>
        <taxon>Eukaryota</taxon>
        <taxon>Metazoa</taxon>
        <taxon>Ecdysozoa</taxon>
        <taxon>Arthropoda</taxon>
        <taxon>Crustacea</taxon>
        <taxon>Branchiopoda</taxon>
        <taxon>Anostraca</taxon>
        <taxon>Artemiidae</taxon>
        <taxon>Artemia</taxon>
    </lineage>
</organism>
<evidence type="ECO:0000256" key="1">
    <source>
        <dbReference type="ARBA" id="ARBA00004496"/>
    </source>
</evidence>
<name>A0AA88HFW9_ARTSF</name>
<dbReference type="InterPro" id="IPR009060">
    <property type="entry name" value="UBA-like_sf"/>
</dbReference>
<dbReference type="InterPro" id="IPR022166">
    <property type="entry name" value="UBAP2/Lig"/>
</dbReference>
<dbReference type="InterPro" id="IPR051833">
    <property type="entry name" value="TC-DDR_regulator"/>
</dbReference>
<feature type="compositionally biased region" description="Gly residues" evidence="4">
    <location>
        <begin position="203"/>
        <end position="212"/>
    </location>
</feature>
<keyword evidence="3" id="KW-0597">Phosphoprotein</keyword>
<evidence type="ECO:0000256" key="2">
    <source>
        <dbReference type="ARBA" id="ARBA00022490"/>
    </source>
</evidence>
<dbReference type="AlphaFoldDB" id="A0AA88HFW9"/>
<accession>A0AA88HFW9</accession>
<dbReference type="GO" id="GO:0005737">
    <property type="term" value="C:cytoplasm"/>
    <property type="evidence" value="ECO:0007669"/>
    <property type="project" value="UniProtKB-SubCell"/>
</dbReference>
<dbReference type="InterPro" id="IPR015940">
    <property type="entry name" value="UBA"/>
</dbReference>
<feature type="compositionally biased region" description="Basic and acidic residues" evidence="4">
    <location>
        <begin position="149"/>
        <end position="165"/>
    </location>
</feature>
<reference evidence="6" key="1">
    <citation type="submission" date="2023-07" db="EMBL/GenBank/DDBJ databases">
        <title>Chromosome-level genome assembly of Artemia franciscana.</title>
        <authorList>
            <person name="Jo E."/>
        </authorList>
    </citation>
    <scope>NUCLEOTIDE SEQUENCE</scope>
    <source>
        <tissue evidence="6">Whole body</tissue>
    </source>
</reference>
<dbReference type="Gene3D" id="1.10.8.10">
    <property type="entry name" value="DNA helicase RuvA subunit, C-terminal domain"/>
    <property type="match status" value="1"/>
</dbReference>
<dbReference type="PANTHER" id="PTHR16308">
    <property type="entry name" value="UBIQUITIN ASSOCIATED PROTEIN 2-LIKE/LINGERER"/>
    <property type="match status" value="1"/>
</dbReference>
<feature type="compositionally biased region" description="Basic and acidic residues" evidence="4">
    <location>
        <begin position="181"/>
        <end position="194"/>
    </location>
</feature>
<feature type="region of interest" description="Disordered" evidence="4">
    <location>
        <begin position="278"/>
        <end position="312"/>
    </location>
</feature>
<dbReference type="EMBL" id="JAVRJZ010000021">
    <property type="protein sequence ID" value="KAK2704866.1"/>
    <property type="molecule type" value="Genomic_DNA"/>
</dbReference>
<feature type="compositionally biased region" description="Polar residues" evidence="4">
    <location>
        <begin position="15"/>
        <end position="37"/>
    </location>
</feature>
<gene>
    <name evidence="6" type="ORF">QYM36_017043</name>
</gene>
<feature type="region of interest" description="Disordered" evidence="4">
    <location>
        <begin position="706"/>
        <end position="729"/>
    </location>
</feature>
<comment type="caution">
    <text evidence="6">The sequence shown here is derived from an EMBL/GenBank/DDBJ whole genome shotgun (WGS) entry which is preliminary data.</text>
</comment>
<dbReference type="PROSITE" id="PS50030">
    <property type="entry name" value="UBA"/>
    <property type="match status" value="1"/>
</dbReference>
<keyword evidence="7" id="KW-1185">Reference proteome</keyword>
<dbReference type="EMBL" id="JAVRJZ010000021">
    <property type="protein sequence ID" value="KAK2704864.1"/>
    <property type="molecule type" value="Genomic_DNA"/>
</dbReference>
<feature type="region of interest" description="Disordered" evidence="4">
    <location>
        <begin position="124"/>
        <end position="240"/>
    </location>
</feature>
<comment type="subcellular location">
    <subcellularLocation>
        <location evidence="1">Cytoplasm</location>
    </subcellularLocation>
</comment>
<proteinExistence type="predicted"/>
<dbReference type="Proteomes" id="UP001187531">
    <property type="component" value="Unassembled WGS sequence"/>
</dbReference>
<evidence type="ECO:0000256" key="4">
    <source>
        <dbReference type="SAM" id="MobiDB-lite"/>
    </source>
</evidence>
<evidence type="ECO:0000313" key="6">
    <source>
        <dbReference type="EMBL" id="KAK2704866.1"/>
    </source>
</evidence>
<dbReference type="CDD" id="cd14277">
    <property type="entry name" value="UBA_UBP2_like"/>
    <property type="match status" value="1"/>
</dbReference>
<protein>
    <recommendedName>
        <fullName evidence="5">UBA domain-containing protein</fullName>
    </recommendedName>
</protein>
<evidence type="ECO:0000256" key="3">
    <source>
        <dbReference type="ARBA" id="ARBA00022553"/>
    </source>
</evidence>